<dbReference type="PANTHER" id="PTHR10272:SF7">
    <property type="entry name" value="PHOSPHOLIPASE-RELATED"/>
    <property type="match status" value="1"/>
</dbReference>
<dbReference type="GO" id="GO:0003847">
    <property type="term" value="F:1-alkyl-2-acetylglycerophosphocholine esterase activity"/>
    <property type="evidence" value="ECO:0007669"/>
    <property type="project" value="UniProtKB-UniRule"/>
</dbReference>
<dbReference type="InterPro" id="IPR029058">
    <property type="entry name" value="AB_hydrolase_fold"/>
</dbReference>
<evidence type="ECO:0000256" key="4">
    <source>
        <dbReference type="PIRNR" id="PIRNR018169"/>
    </source>
</evidence>
<dbReference type="PIRSF" id="PIRSF018169">
    <property type="entry name" value="PAF_acetylhydrolase"/>
    <property type="match status" value="1"/>
</dbReference>
<protein>
    <recommendedName>
        <fullName evidence="4">Putative phospholipase</fullName>
        <ecNumber evidence="4">3.1.1.47</ecNumber>
    </recommendedName>
</protein>
<evidence type="ECO:0000256" key="3">
    <source>
        <dbReference type="ARBA" id="ARBA00023098"/>
    </source>
</evidence>
<comment type="catalytic activity">
    <reaction evidence="4">
        <text>a 1-O-alkyl-2-acetyl-sn-glycero-3-phosphocholine + H2O = a 1-O-alkyl-sn-glycero-3-phosphocholine + acetate + H(+)</text>
        <dbReference type="Rhea" id="RHEA:17777"/>
        <dbReference type="ChEBI" id="CHEBI:15377"/>
        <dbReference type="ChEBI" id="CHEBI:15378"/>
        <dbReference type="ChEBI" id="CHEBI:30089"/>
        <dbReference type="ChEBI" id="CHEBI:30909"/>
        <dbReference type="ChEBI" id="CHEBI:36707"/>
        <dbReference type="EC" id="3.1.1.47"/>
    </reaction>
</comment>
<name>A0A1Y2FH02_PROLT</name>
<dbReference type="EC" id="3.1.1.47" evidence="4"/>
<evidence type="ECO:0000256" key="5">
    <source>
        <dbReference type="PIRSR" id="PIRSR018169-1"/>
    </source>
</evidence>
<dbReference type="Gene3D" id="3.40.50.1820">
    <property type="entry name" value="alpha/beta hydrolase"/>
    <property type="match status" value="1"/>
</dbReference>
<dbReference type="GeneID" id="63784284"/>
<dbReference type="Pfam" id="PF03403">
    <property type="entry name" value="PAF-AH_p_II"/>
    <property type="match status" value="1"/>
</dbReference>
<dbReference type="OMA" id="FDQWDNL"/>
<dbReference type="SUPFAM" id="SSF53474">
    <property type="entry name" value="alpha/beta-Hydrolases"/>
    <property type="match status" value="1"/>
</dbReference>
<comment type="caution">
    <text evidence="6">The sequence shown here is derived from an EMBL/GenBank/DDBJ whole genome shotgun (WGS) entry which is preliminary data.</text>
</comment>
<evidence type="ECO:0000256" key="1">
    <source>
        <dbReference type="ARBA" id="ARBA00022801"/>
    </source>
</evidence>
<accession>A0A1Y2FH02</accession>
<dbReference type="Proteomes" id="UP000193685">
    <property type="component" value="Unassembled WGS sequence"/>
</dbReference>
<proteinExistence type="inferred from homology"/>
<keyword evidence="3 4" id="KW-0443">Lipid metabolism</keyword>
<keyword evidence="7" id="KW-1185">Reference proteome</keyword>
<dbReference type="EMBL" id="MCFI01000008">
    <property type="protein sequence ID" value="ORY83209.1"/>
    <property type="molecule type" value="Genomic_DNA"/>
</dbReference>
<evidence type="ECO:0000313" key="7">
    <source>
        <dbReference type="Proteomes" id="UP000193685"/>
    </source>
</evidence>
<feature type="active site" description="Charge relay system" evidence="5">
    <location>
        <position position="294"/>
    </location>
</feature>
<organism evidence="6 7">
    <name type="scientific">Protomyces lactucae-debilis</name>
    <dbReference type="NCBI Taxonomy" id="2754530"/>
    <lineage>
        <taxon>Eukaryota</taxon>
        <taxon>Fungi</taxon>
        <taxon>Dikarya</taxon>
        <taxon>Ascomycota</taxon>
        <taxon>Taphrinomycotina</taxon>
        <taxon>Taphrinomycetes</taxon>
        <taxon>Taphrinales</taxon>
        <taxon>Protomycetaceae</taxon>
        <taxon>Protomyces</taxon>
    </lineage>
</organism>
<feature type="active site" description="Nucleophile" evidence="5">
    <location>
        <position position="257"/>
    </location>
</feature>
<reference evidence="6 7" key="1">
    <citation type="submission" date="2016-07" db="EMBL/GenBank/DDBJ databases">
        <title>Pervasive Adenine N6-methylation of Active Genes in Fungi.</title>
        <authorList>
            <consortium name="DOE Joint Genome Institute"/>
            <person name="Mondo S.J."/>
            <person name="Dannebaum R.O."/>
            <person name="Kuo R.C."/>
            <person name="Labutti K."/>
            <person name="Haridas S."/>
            <person name="Kuo A."/>
            <person name="Salamov A."/>
            <person name="Ahrendt S.R."/>
            <person name="Lipzen A."/>
            <person name="Sullivan W."/>
            <person name="Andreopoulos W.B."/>
            <person name="Clum A."/>
            <person name="Lindquist E."/>
            <person name="Daum C."/>
            <person name="Ramamoorthy G.K."/>
            <person name="Gryganskyi A."/>
            <person name="Culley D."/>
            <person name="Magnuson J.K."/>
            <person name="James T.Y."/>
            <person name="O'Malley M.A."/>
            <person name="Stajich J.E."/>
            <person name="Spatafora J.W."/>
            <person name="Visel A."/>
            <person name="Grigoriev I.V."/>
        </authorList>
    </citation>
    <scope>NUCLEOTIDE SEQUENCE [LARGE SCALE GENOMIC DNA]</scope>
    <source>
        <strain evidence="6 7">12-1054</strain>
    </source>
</reference>
<comment type="similarity">
    <text evidence="4">Belongs to the serine esterase family.</text>
</comment>
<dbReference type="PANTHER" id="PTHR10272">
    <property type="entry name" value="PLATELET-ACTIVATING FACTOR ACETYLHYDROLASE"/>
    <property type="match status" value="1"/>
</dbReference>
<gene>
    <name evidence="6" type="ORF">BCR37DRAFT_346403</name>
</gene>
<dbReference type="OrthoDB" id="2363873at2759"/>
<sequence>MRLNPLSPYLPRYPGPYQVGTAELEVNLPLAYRRTFGDDPPLDTCLVRLFYPISEESHHAARRRPRWLGEGGFTVKGYAQFLGIKEKLLSSVSLLGLRWTEIPAALDTPILPASPGKTLWPCALFSHGLGGSRNAYSQVCGSLASGGQFVCVVEHRDGSAAISVIRQGQPDERVVSYVSIKETNPVTVAKRRAQMAQRMYEMGLGLALTRSLNRGDGRFLGEPLEIVRQEGFSEALKQSLRGQLLCDSGKILAAGHSFGAATAVHCCKEQGEVLPAQETANPFKNEFGAAVLLDPWMEVLQDSDTKPLDVPSIAVASEAFQKWSSNFNALKQLLRPTASNGGRNRLLWVRQSAHLSQSDFQLLFPLATKYAFKAAIDPHEAMSLNVRAVREYLRNLGIGQEAPDLDIWKGLDQETNVLQEEKL</sequence>
<evidence type="ECO:0000313" key="6">
    <source>
        <dbReference type="EMBL" id="ORY83209.1"/>
    </source>
</evidence>
<dbReference type="STRING" id="56484.A0A1Y2FH02"/>
<dbReference type="InterPro" id="IPR016715">
    <property type="entry name" value="PAF_acetylhydro_eukaryote"/>
</dbReference>
<keyword evidence="1 4" id="KW-0378">Hydrolase</keyword>
<dbReference type="RefSeq" id="XP_040725790.1">
    <property type="nucleotide sequence ID" value="XM_040867685.1"/>
</dbReference>
<dbReference type="GO" id="GO:0016042">
    <property type="term" value="P:lipid catabolic process"/>
    <property type="evidence" value="ECO:0007669"/>
    <property type="project" value="UniProtKB-KW"/>
</dbReference>
<keyword evidence="2 4" id="KW-0442">Lipid degradation</keyword>
<dbReference type="AlphaFoldDB" id="A0A1Y2FH02"/>
<evidence type="ECO:0000256" key="2">
    <source>
        <dbReference type="ARBA" id="ARBA00022963"/>
    </source>
</evidence>
<feature type="active site" description="Charge relay system" evidence="5">
    <location>
        <position position="354"/>
    </location>
</feature>